<evidence type="ECO:0000256" key="3">
    <source>
        <dbReference type="ARBA" id="ARBA00022723"/>
    </source>
</evidence>
<dbReference type="GO" id="GO:0046872">
    <property type="term" value="F:metal ion binding"/>
    <property type="evidence" value="ECO:0007669"/>
    <property type="project" value="UniProtKB-KW"/>
</dbReference>
<dbReference type="RefSeq" id="WP_003666340.1">
    <property type="nucleotide sequence ID" value="NZ_JAJGVW010000115.1"/>
</dbReference>
<keyword evidence="5" id="KW-0236">DNA replication inhibitor</keyword>
<proteinExistence type="predicted"/>
<accession>A0A073JNG6</accession>
<dbReference type="PATRIC" id="fig|1598.90.peg.1836"/>
<reference evidence="7 9" key="1">
    <citation type="submission" date="2014-06" db="EMBL/GenBank/DDBJ databases">
        <title>Genetic determinant of reutericyclin biosynthesis of Lactobacillus reuteri.</title>
        <authorList>
            <person name="Lin X."/>
            <person name="Duar R."/>
            <person name="Walter J."/>
            <person name="Gaenzle M."/>
        </authorList>
    </citation>
    <scope>NUCLEOTIDE SEQUENCE [LARGE SCALE GENOMIC DNA]</scope>
    <source>
        <strain evidence="7 9">LTH2584</strain>
    </source>
</reference>
<reference evidence="10" key="3">
    <citation type="submission" date="2018-04" db="EMBL/GenBank/DDBJ databases">
        <title>Draft Genome Sequences of 10 Lactobacillus Species from 22 Commercial Probiotic Products.</title>
        <authorList>
            <person name="Gangiredla J."/>
            <person name="Barnaba T.J."/>
            <person name="Mammel M.K."/>
            <person name="Lacher D.W."/>
            <person name="Elkins C.A."/>
            <person name="Lampel K.A."/>
            <person name="Whitehouse C.A."/>
            <person name="Tartera C."/>
        </authorList>
    </citation>
    <scope>NUCLEOTIDE SEQUENCE [LARGE SCALE GENOMIC DNA]</scope>
    <source>
        <strain evidence="10">DS12_10</strain>
    </source>
</reference>
<dbReference type="Pfam" id="PF06156">
    <property type="entry name" value="YabA"/>
    <property type="match status" value="1"/>
</dbReference>
<evidence type="ECO:0000256" key="1">
    <source>
        <dbReference type="ARBA" id="ARBA00022490"/>
    </source>
</evidence>
<gene>
    <name evidence="8" type="ORF">DB325_01410</name>
    <name evidence="7" type="ORF">LR3_02415</name>
</gene>
<dbReference type="AlphaFoldDB" id="A0A073JNG6"/>
<evidence type="ECO:0000256" key="4">
    <source>
        <dbReference type="ARBA" id="ARBA00022833"/>
    </source>
</evidence>
<dbReference type="EMBL" id="QAZN01000001">
    <property type="protein sequence ID" value="PTV05388.1"/>
    <property type="molecule type" value="Genomic_DNA"/>
</dbReference>
<reference evidence="8" key="2">
    <citation type="journal article" date="2018" name="Genome Announc.">
        <title>Fifty-Six Draft Genome Sequences of 10 Lactobacillus Species from 22 Commercial Dietary Supplements.</title>
        <authorList>
            <person name="Gangiredla J."/>
            <person name="Barnaba T.J."/>
            <person name="Mammel M.K."/>
            <person name="Lacher D.W."/>
            <person name="Elkins C.A."/>
            <person name="Lampel K.A."/>
            <person name="Whitehouse C.A."/>
            <person name="Tartera C."/>
        </authorList>
    </citation>
    <scope>NUCLEOTIDE SEQUENCE</scope>
    <source>
        <strain evidence="8">DS12_10</strain>
    </source>
</reference>
<organism evidence="7 9">
    <name type="scientific">Limosilactobacillus reuteri</name>
    <name type="common">Lactobacillus reuteri</name>
    <dbReference type="NCBI Taxonomy" id="1598"/>
    <lineage>
        <taxon>Bacteria</taxon>
        <taxon>Bacillati</taxon>
        <taxon>Bacillota</taxon>
        <taxon>Bacilli</taxon>
        <taxon>Lactobacillales</taxon>
        <taxon>Lactobacillaceae</taxon>
        <taxon>Limosilactobacillus</taxon>
    </lineage>
</organism>
<keyword evidence="3" id="KW-0479">Metal-binding</keyword>
<evidence type="ECO:0000313" key="10">
    <source>
        <dbReference type="Proteomes" id="UP000244083"/>
    </source>
</evidence>
<keyword evidence="4" id="KW-0862">Zinc</keyword>
<sequence>MSEEYSSDNLYEQFAQVMNQTQDLVDKMKQLQAKIIAISEENVELSIENKHLRQMIKEKQPHHSENQLSGSRQNLKELYQQGFHVCSEYYGKRLEPNESCTFCLDAIFGHEQGMTK</sequence>
<dbReference type="InterPro" id="IPR010377">
    <property type="entry name" value="YabA"/>
</dbReference>
<dbReference type="Proteomes" id="UP000027731">
    <property type="component" value="Unassembled WGS sequence"/>
</dbReference>
<name>A0A073JNG6_LIMRT</name>
<evidence type="ECO:0000256" key="6">
    <source>
        <dbReference type="SAM" id="Coils"/>
    </source>
</evidence>
<evidence type="ECO:0000313" key="8">
    <source>
        <dbReference type="EMBL" id="PTV05388.1"/>
    </source>
</evidence>
<dbReference type="GO" id="GO:0008156">
    <property type="term" value="P:negative regulation of DNA replication"/>
    <property type="evidence" value="ECO:0007669"/>
    <property type="project" value="UniProtKB-KW"/>
</dbReference>
<evidence type="ECO:0000313" key="7">
    <source>
        <dbReference type="EMBL" id="KEK14674.1"/>
    </source>
</evidence>
<evidence type="ECO:0000313" key="9">
    <source>
        <dbReference type="Proteomes" id="UP000027731"/>
    </source>
</evidence>
<dbReference type="PIRSF" id="PIRSF021439">
    <property type="entry name" value="DUF972"/>
    <property type="match status" value="1"/>
</dbReference>
<dbReference type="GO" id="GO:0006260">
    <property type="term" value="P:DNA replication"/>
    <property type="evidence" value="ECO:0007669"/>
    <property type="project" value="UniProtKB-KW"/>
</dbReference>
<dbReference type="Proteomes" id="UP000244083">
    <property type="component" value="Unassembled WGS sequence"/>
</dbReference>
<keyword evidence="6" id="KW-0175">Coiled coil</keyword>
<comment type="caution">
    <text evidence="7">The sequence shown here is derived from an EMBL/GenBank/DDBJ whole genome shotgun (WGS) entry which is preliminary data.</text>
</comment>
<evidence type="ECO:0000256" key="5">
    <source>
        <dbReference type="ARBA" id="ARBA00022880"/>
    </source>
</evidence>
<evidence type="ECO:0000256" key="2">
    <source>
        <dbReference type="ARBA" id="ARBA00022705"/>
    </source>
</evidence>
<protein>
    <submittedName>
        <fullName evidence="8">DUF972 domain-containing protein</fullName>
    </submittedName>
    <submittedName>
        <fullName evidence="7">Initiation-control protein</fullName>
    </submittedName>
</protein>
<dbReference type="EMBL" id="JOSX01000020">
    <property type="protein sequence ID" value="KEK14674.1"/>
    <property type="molecule type" value="Genomic_DNA"/>
</dbReference>
<keyword evidence="2" id="KW-0235">DNA replication</keyword>
<keyword evidence="1" id="KW-0963">Cytoplasm</keyword>
<feature type="coiled-coil region" evidence="6">
    <location>
        <begin position="14"/>
        <end position="48"/>
    </location>
</feature>